<organism evidence="2 3">
    <name type="scientific">Eschrichtius robustus</name>
    <name type="common">California gray whale</name>
    <name type="synonym">Eschrichtius gibbosus</name>
    <dbReference type="NCBI Taxonomy" id="9764"/>
    <lineage>
        <taxon>Eukaryota</taxon>
        <taxon>Metazoa</taxon>
        <taxon>Chordata</taxon>
        <taxon>Craniata</taxon>
        <taxon>Vertebrata</taxon>
        <taxon>Euteleostomi</taxon>
        <taxon>Mammalia</taxon>
        <taxon>Eutheria</taxon>
        <taxon>Laurasiatheria</taxon>
        <taxon>Artiodactyla</taxon>
        <taxon>Whippomorpha</taxon>
        <taxon>Cetacea</taxon>
        <taxon>Mysticeti</taxon>
        <taxon>Eschrichtiidae</taxon>
        <taxon>Eschrichtius</taxon>
    </lineage>
</organism>
<name>A0AB34GKN4_ESCRO</name>
<feature type="region of interest" description="Disordered" evidence="1">
    <location>
        <begin position="1"/>
        <end position="103"/>
    </location>
</feature>
<evidence type="ECO:0000313" key="3">
    <source>
        <dbReference type="Proteomes" id="UP001159641"/>
    </source>
</evidence>
<proteinExistence type="predicted"/>
<feature type="compositionally biased region" description="Low complexity" evidence="1">
    <location>
        <begin position="62"/>
        <end position="74"/>
    </location>
</feature>
<dbReference type="AlphaFoldDB" id="A0AB34GKN4"/>
<evidence type="ECO:0000313" key="2">
    <source>
        <dbReference type="EMBL" id="KAJ8779040.1"/>
    </source>
</evidence>
<comment type="caution">
    <text evidence="2">The sequence shown here is derived from an EMBL/GenBank/DDBJ whole genome shotgun (WGS) entry which is preliminary data.</text>
</comment>
<dbReference type="Proteomes" id="UP001159641">
    <property type="component" value="Unassembled WGS sequence"/>
</dbReference>
<dbReference type="EMBL" id="JAIQCJ010002232">
    <property type="protein sequence ID" value="KAJ8779040.1"/>
    <property type="molecule type" value="Genomic_DNA"/>
</dbReference>
<protein>
    <submittedName>
        <fullName evidence="2">Uncharacterized protein</fullName>
    </submittedName>
</protein>
<keyword evidence="3" id="KW-1185">Reference proteome</keyword>
<evidence type="ECO:0000256" key="1">
    <source>
        <dbReference type="SAM" id="MobiDB-lite"/>
    </source>
</evidence>
<gene>
    <name evidence="2" type="ORF">J1605_012891</name>
</gene>
<reference evidence="2 3" key="1">
    <citation type="submission" date="2022-11" db="EMBL/GenBank/DDBJ databases">
        <title>Whole genome sequence of Eschrichtius robustus ER-17-0199.</title>
        <authorList>
            <person name="Bruniche-Olsen A."/>
            <person name="Black A.N."/>
            <person name="Fields C.J."/>
            <person name="Walden K."/>
            <person name="Dewoody J.A."/>
        </authorList>
    </citation>
    <scope>NUCLEOTIDE SEQUENCE [LARGE SCALE GENOMIC DNA]</scope>
    <source>
        <strain evidence="2">ER-17-0199</strain>
        <tissue evidence="2">Blubber</tissue>
    </source>
</reference>
<accession>A0AB34GKN4</accession>
<feature type="compositionally biased region" description="Polar residues" evidence="1">
    <location>
        <begin position="36"/>
        <end position="56"/>
    </location>
</feature>
<sequence length="117" mass="11960">MAPTVDGGRKVHFKAGGGASNRRGLVQGSSGGHVLSVTSSDNPEPSLSSPHLQASLVSPKFSHAASPNSSHAAPRVLQTPPEAEDAAVFSLPPPPRPPGAKQRGLFNVVIRLRGSGD</sequence>